<feature type="non-terminal residue" evidence="1">
    <location>
        <position position="1"/>
    </location>
</feature>
<protein>
    <submittedName>
        <fullName evidence="1">Uncharacterized protein</fullName>
    </submittedName>
</protein>
<evidence type="ECO:0000313" key="2">
    <source>
        <dbReference type="Proteomes" id="UP001469553"/>
    </source>
</evidence>
<proteinExistence type="predicted"/>
<comment type="caution">
    <text evidence="1">The sequence shown here is derived from an EMBL/GenBank/DDBJ whole genome shotgun (WGS) entry which is preliminary data.</text>
</comment>
<organism evidence="1 2">
    <name type="scientific">Ameca splendens</name>
    <dbReference type="NCBI Taxonomy" id="208324"/>
    <lineage>
        <taxon>Eukaryota</taxon>
        <taxon>Metazoa</taxon>
        <taxon>Chordata</taxon>
        <taxon>Craniata</taxon>
        <taxon>Vertebrata</taxon>
        <taxon>Euteleostomi</taxon>
        <taxon>Actinopterygii</taxon>
        <taxon>Neopterygii</taxon>
        <taxon>Teleostei</taxon>
        <taxon>Neoteleostei</taxon>
        <taxon>Acanthomorphata</taxon>
        <taxon>Ovalentaria</taxon>
        <taxon>Atherinomorphae</taxon>
        <taxon>Cyprinodontiformes</taxon>
        <taxon>Goodeidae</taxon>
        <taxon>Ameca</taxon>
    </lineage>
</organism>
<reference evidence="1 2" key="1">
    <citation type="submission" date="2021-06" db="EMBL/GenBank/DDBJ databases">
        <authorList>
            <person name="Palmer J.M."/>
        </authorList>
    </citation>
    <scope>NUCLEOTIDE SEQUENCE [LARGE SCALE GENOMIC DNA]</scope>
    <source>
        <strain evidence="1 2">AS_MEX2019</strain>
        <tissue evidence="1">Muscle</tissue>
    </source>
</reference>
<keyword evidence="2" id="KW-1185">Reference proteome</keyword>
<evidence type="ECO:0000313" key="1">
    <source>
        <dbReference type="EMBL" id="MEQ2298398.1"/>
    </source>
</evidence>
<name>A0ABV0YYM7_9TELE</name>
<sequence length="152" mass="16780">EQEASVKPAGSVLLIEESPILATKKRRSAQTKKGAAEQQQAEINILLQKGIAIEKTTVFIIQCLTDYLGEDVIGFIKHFKENASEVCVQEVLAEDVMKMYLLQNQDESVQPTDVRIFTDDCSHFTLGSQQSLLLSVGTCPCFGSEISQESQI</sequence>
<accession>A0ABV0YYM7</accession>
<dbReference type="EMBL" id="JAHRIP010047237">
    <property type="protein sequence ID" value="MEQ2298398.1"/>
    <property type="molecule type" value="Genomic_DNA"/>
</dbReference>
<dbReference type="Proteomes" id="UP001469553">
    <property type="component" value="Unassembled WGS sequence"/>
</dbReference>
<gene>
    <name evidence="1" type="ORF">AMECASPLE_004860</name>
</gene>